<evidence type="ECO:0000256" key="3">
    <source>
        <dbReference type="ARBA" id="ARBA00023163"/>
    </source>
</evidence>
<dbReference type="Proteomes" id="UP000481252">
    <property type="component" value="Unassembled WGS sequence"/>
</dbReference>
<dbReference type="RefSeq" id="WP_165116373.1">
    <property type="nucleotide sequence ID" value="NZ_JAAKZG010000003.1"/>
</dbReference>
<dbReference type="InterPro" id="IPR009057">
    <property type="entry name" value="Homeodomain-like_sf"/>
</dbReference>
<sequence>MKDQPQDTGRIQPVSASIPIMPDTEARMFKAALTASEWILHGRRHRAFVLLSGSGRIVLERTHAPLVGPCIVWLPVGNLATLKLDAGSEGASLTVSELSLGRAIPAGPVGAQIREAMLDPALGTRVALETARKLGGMIEAIEIELREDAPGAHDAVRQHIALLLIALWRLSSPSAAKPQPSPRATVHGFLHLVEIHVRDHWTVADYARLLGVTADRLNSAIRRATGRSPLALIHARLITEAEILLDSSTLQVSEVAEALGFRDPAYFNRFFKRLTGIAPGRRRFQPFQKIPRADQSFAAWP</sequence>
<dbReference type="SUPFAM" id="SSF46689">
    <property type="entry name" value="Homeodomain-like"/>
    <property type="match status" value="1"/>
</dbReference>
<evidence type="ECO:0000256" key="2">
    <source>
        <dbReference type="ARBA" id="ARBA00023125"/>
    </source>
</evidence>
<dbReference type="Pfam" id="PF12833">
    <property type="entry name" value="HTH_18"/>
    <property type="match status" value="1"/>
</dbReference>
<dbReference type="PANTHER" id="PTHR43280">
    <property type="entry name" value="ARAC-FAMILY TRANSCRIPTIONAL REGULATOR"/>
    <property type="match status" value="1"/>
</dbReference>
<evidence type="ECO:0000256" key="1">
    <source>
        <dbReference type="ARBA" id="ARBA00023015"/>
    </source>
</evidence>
<evidence type="ECO:0000259" key="4">
    <source>
        <dbReference type="PROSITE" id="PS01124"/>
    </source>
</evidence>
<proteinExistence type="predicted"/>
<reference evidence="5 6" key="1">
    <citation type="submission" date="2020-02" db="EMBL/GenBank/DDBJ databases">
        <title>Genome sequence of the type strain CGMCC 1.15528 of Mesorhizobium zhangyense.</title>
        <authorList>
            <person name="Gao J."/>
            <person name="Sun J."/>
        </authorList>
    </citation>
    <scope>NUCLEOTIDE SEQUENCE [LARGE SCALE GENOMIC DNA]</scope>
    <source>
        <strain evidence="5 6">CGMCC 1.15528</strain>
    </source>
</reference>
<keyword evidence="2" id="KW-0238">DNA-binding</keyword>
<gene>
    <name evidence="5" type="ORF">G6N74_08770</name>
</gene>
<dbReference type="GO" id="GO:0043565">
    <property type="term" value="F:sequence-specific DNA binding"/>
    <property type="evidence" value="ECO:0007669"/>
    <property type="project" value="InterPro"/>
</dbReference>
<comment type="caution">
    <text evidence="5">The sequence shown here is derived from an EMBL/GenBank/DDBJ whole genome shotgun (WGS) entry which is preliminary data.</text>
</comment>
<dbReference type="Gene3D" id="1.10.10.60">
    <property type="entry name" value="Homeodomain-like"/>
    <property type="match status" value="1"/>
</dbReference>
<dbReference type="SMART" id="SM00342">
    <property type="entry name" value="HTH_ARAC"/>
    <property type="match status" value="1"/>
</dbReference>
<dbReference type="GO" id="GO:0003700">
    <property type="term" value="F:DNA-binding transcription factor activity"/>
    <property type="evidence" value="ECO:0007669"/>
    <property type="project" value="InterPro"/>
</dbReference>
<dbReference type="InterPro" id="IPR020449">
    <property type="entry name" value="Tscrpt_reg_AraC-type_HTH"/>
</dbReference>
<dbReference type="PANTHER" id="PTHR43280:SF32">
    <property type="entry name" value="TRANSCRIPTIONAL REGULATORY PROTEIN"/>
    <property type="match status" value="1"/>
</dbReference>
<keyword evidence="6" id="KW-1185">Reference proteome</keyword>
<dbReference type="InterPro" id="IPR018060">
    <property type="entry name" value="HTH_AraC"/>
</dbReference>
<keyword evidence="1" id="KW-0805">Transcription regulation</keyword>
<evidence type="ECO:0000313" key="5">
    <source>
        <dbReference type="EMBL" id="NGN41155.1"/>
    </source>
</evidence>
<name>A0A7C9R6D8_9HYPH</name>
<accession>A0A7C9R6D8</accession>
<dbReference type="PROSITE" id="PS01124">
    <property type="entry name" value="HTH_ARAC_FAMILY_2"/>
    <property type="match status" value="1"/>
</dbReference>
<dbReference type="AlphaFoldDB" id="A0A7C9R6D8"/>
<dbReference type="PRINTS" id="PR00032">
    <property type="entry name" value="HTHARAC"/>
</dbReference>
<evidence type="ECO:0000313" key="6">
    <source>
        <dbReference type="Proteomes" id="UP000481252"/>
    </source>
</evidence>
<dbReference type="EMBL" id="JAAKZG010000003">
    <property type="protein sequence ID" value="NGN41155.1"/>
    <property type="molecule type" value="Genomic_DNA"/>
</dbReference>
<protein>
    <submittedName>
        <fullName evidence="5">Helix-turn-helix domain-containing protein</fullName>
    </submittedName>
</protein>
<feature type="domain" description="HTH araC/xylS-type" evidence="4">
    <location>
        <begin position="187"/>
        <end position="285"/>
    </location>
</feature>
<organism evidence="5 6">
    <name type="scientific">Mesorhizobium zhangyense</name>
    <dbReference type="NCBI Taxonomy" id="1776730"/>
    <lineage>
        <taxon>Bacteria</taxon>
        <taxon>Pseudomonadati</taxon>
        <taxon>Pseudomonadota</taxon>
        <taxon>Alphaproteobacteria</taxon>
        <taxon>Hyphomicrobiales</taxon>
        <taxon>Phyllobacteriaceae</taxon>
        <taxon>Mesorhizobium</taxon>
    </lineage>
</organism>
<keyword evidence="3" id="KW-0804">Transcription</keyword>